<protein>
    <recommendedName>
        <fullName evidence="4">Trafficking protein particle complex subunit 2-like protein</fullName>
    </recommendedName>
</protein>
<dbReference type="SUPFAM" id="SSF64356">
    <property type="entry name" value="SNARE-like"/>
    <property type="match status" value="1"/>
</dbReference>
<evidence type="ECO:0000313" key="2">
    <source>
        <dbReference type="EMBL" id="KAK5051441.1"/>
    </source>
</evidence>
<name>A0AAV9N839_9EURO</name>
<dbReference type="EMBL" id="JAVRRD010000015">
    <property type="protein sequence ID" value="KAK5051441.1"/>
    <property type="molecule type" value="Genomic_DNA"/>
</dbReference>
<evidence type="ECO:0000313" key="3">
    <source>
        <dbReference type="Proteomes" id="UP001358417"/>
    </source>
</evidence>
<dbReference type="GeneID" id="89971287"/>
<dbReference type="Proteomes" id="UP001358417">
    <property type="component" value="Unassembled WGS sequence"/>
</dbReference>
<comment type="caution">
    <text evidence="2">The sequence shown here is derived from an EMBL/GenBank/DDBJ whole genome shotgun (WGS) entry which is preliminary data.</text>
</comment>
<evidence type="ECO:0000256" key="1">
    <source>
        <dbReference type="SAM" id="MobiDB-lite"/>
    </source>
</evidence>
<evidence type="ECO:0008006" key="4">
    <source>
        <dbReference type="Google" id="ProtNLM"/>
    </source>
</evidence>
<proteinExistence type="predicted"/>
<dbReference type="RefSeq" id="XP_064705668.1">
    <property type="nucleotide sequence ID" value="XM_064846688.1"/>
</dbReference>
<keyword evidence="3" id="KW-1185">Reference proteome</keyword>
<dbReference type="InterPro" id="IPR011012">
    <property type="entry name" value="Longin-like_dom_sf"/>
</dbReference>
<feature type="compositionally biased region" description="Low complexity" evidence="1">
    <location>
        <begin position="101"/>
        <end position="115"/>
    </location>
</feature>
<accession>A0AAV9N839</accession>
<dbReference type="PANTHER" id="PTHR12403">
    <property type="entry name" value="TRAFFICKING PROTEIN PARTICLE COMPLEX SUBUNIT 2"/>
    <property type="match status" value="1"/>
</dbReference>
<gene>
    <name evidence="2" type="ORF">LTR84_003093</name>
</gene>
<dbReference type="AlphaFoldDB" id="A0AAV9N839"/>
<feature type="region of interest" description="Disordered" evidence="1">
    <location>
        <begin position="101"/>
        <end position="126"/>
    </location>
</feature>
<organism evidence="2 3">
    <name type="scientific">Exophiala bonariae</name>
    <dbReference type="NCBI Taxonomy" id="1690606"/>
    <lineage>
        <taxon>Eukaryota</taxon>
        <taxon>Fungi</taxon>
        <taxon>Dikarya</taxon>
        <taxon>Ascomycota</taxon>
        <taxon>Pezizomycotina</taxon>
        <taxon>Eurotiomycetes</taxon>
        <taxon>Chaetothyriomycetidae</taxon>
        <taxon>Chaetothyriales</taxon>
        <taxon>Herpotrichiellaceae</taxon>
        <taxon>Exophiala</taxon>
    </lineage>
</organism>
<dbReference type="InterPro" id="IPR006722">
    <property type="entry name" value="Sedlin"/>
</dbReference>
<reference evidence="2 3" key="1">
    <citation type="submission" date="2023-08" db="EMBL/GenBank/DDBJ databases">
        <title>Black Yeasts Isolated from many extreme environments.</title>
        <authorList>
            <person name="Coleine C."/>
            <person name="Stajich J.E."/>
            <person name="Selbmann L."/>
        </authorList>
    </citation>
    <scope>NUCLEOTIDE SEQUENCE [LARGE SCALE GENOMIC DNA]</scope>
    <source>
        <strain evidence="2 3">CCFEE 5792</strain>
    </source>
</reference>
<dbReference type="GO" id="GO:0005737">
    <property type="term" value="C:cytoplasm"/>
    <property type="evidence" value="ECO:0007669"/>
    <property type="project" value="GOC"/>
</dbReference>
<dbReference type="Pfam" id="PF04628">
    <property type="entry name" value="Sedlin_N"/>
    <property type="match status" value="1"/>
</dbReference>
<dbReference type="GO" id="GO:0006888">
    <property type="term" value="P:endoplasmic reticulum to Golgi vesicle-mediated transport"/>
    <property type="evidence" value="ECO:0007669"/>
    <property type="project" value="InterPro"/>
</dbReference>
<dbReference type="Gene3D" id="3.30.450.70">
    <property type="match status" value="1"/>
</dbReference>
<sequence length="200" mass="21969">MALNLNAGPAIAAIGIIGKHDNPLHISHFPPHQIDPLQMLFLINSCLDIFALRASNNTTNTSLSQDLGLLQAVDERLSCYGWQTNTSIKFVIVVDMMGRPPNSSDPSSSLSPLSPTEEKDSKRNKLPAVMGLRDADLRPAFRAVQTAYIQLMLNPFYTPDDRTPLQIANYGAKSPEITSKKFINELQRIGKVWTPGIASV</sequence>